<keyword evidence="2" id="KW-0812">Transmembrane</keyword>
<keyword evidence="4" id="KW-1185">Reference proteome</keyword>
<evidence type="ECO:0000256" key="2">
    <source>
        <dbReference type="SAM" id="Phobius"/>
    </source>
</evidence>
<dbReference type="EMBL" id="AGNL01017510">
    <property type="protein sequence ID" value="EJK64223.1"/>
    <property type="molecule type" value="Genomic_DNA"/>
</dbReference>
<organism evidence="3 4">
    <name type="scientific">Thalassiosira oceanica</name>
    <name type="common">Marine diatom</name>
    <dbReference type="NCBI Taxonomy" id="159749"/>
    <lineage>
        <taxon>Eukaryota</taxon>
        <taxon>Sar</taxon>
        <taxon>Stramenopiles</taxon>
        <taxon>Ochrophyta</taxon>
        <taxon>Bacillariophyta</taxon>
        <taxon>Coscinodiscophyceae</taxon>
        <taxon>Thalassiosirophycidae</taxon>
        <taxon>Thalassiosirales</taxon>
        <taxon>Thalassiosiraceae</taxon>
        <taxon>Thalassiosira</taxon>
    </lineage>
</organism>
<dbReference type="AlphaFoldDB" id="K0SDT6"/>
<feature type="region of interest" description="Disordered" evidence="1">
    <location>
        <begin position="311"/>
        <end position="330"/>
    </location>
</feature>
<feature type="compositionally biased region" description="Polar residues" evidence="1">
    <location>
        <begin position="412"/>
        <end position="423"/>
    </location>
</feature>
<reference evidence="3 4" key="1">
    <citation type="journal article" date="2012" name="Genome Biol.">
        <title>Genome and low-iron response of an oceanic diatom adapted to chronic iron limitation.</title>
        <authorList>
            <person name="Lommer M."/>
            <person name="Specht M."/>
            <person name="Roy A.S."/>
            <person name="Kraemer L."/>
            <person name="Andreson R."/>
            <person name="Gutowska M.A."/>
            <person name="Wolf J."/>
            <person name="Bergner S.V."/>
            <person name="Schilhabel M.B."/>
            <person name="Klostermeier U.C."/>
            <person name="Beiko R.G."/>
            <person name="Rosenstiel P."/>
            <person name="Hippler M."/>
            <person name="Laroche J."/>
        </authorList>
    </citation>
    <scope>NUCLEOTIDE SEQUENCE [LARGE SCALE GENOMIC DNA]</scope>
    <source>
        <strain evidence="3 4">CCMP1005</strain>
    </source>
</reference>
<name>K0SDT6_THAOC</name>
<protein>
    <submittedName>
        <fullName evidence="3">Uncharacterized protein</fullName>
    </submittedName>
</protein>
<dbReference type="Proteomes" id="UP000266841">
    <property type="component" value="Unassembled WGS sequence"/>
</dbReference>
<feature type="region of interest" description="Disordered" evidence="1">
    <location>
        <begin position="412"/>
        <end position="517"/>
    </location>
</feature>
<keyword evidence="2" id="KW-1133">Transmembrane helix</keyword>
<feature type="compositionally biased region" description="Basic residues" evidence="1">
    <location>
        <begin position="435"/>
        <end position="444"/>
    </location>
</feature>
<feature type="transmembrane region" description="Helical" evidence="2">
    <location>
        <begin position="201"/>
        <end position="225"/>
    </location>
</feature>
<comment type="caution">
    <text evidence="3">The sequence shown here is derived from an EMBL/GenBank/DDBJ whole genome shotgun (WGS) entry which is preliminary data.</text>
</comment>
<gene>
    <name evidence="3" type="ORF">THAOC_15065</name>
</gene>
<keyword evidence="2" id="KW-0472">Membrane</keyword>
<feature type="compositionally biased region" description="Gly residues" evidence="1">
    <location>
        <begin position="504"/>
        <end position="514"/>
    </location>
</feature>
<evidence type="ECO:0000313" key="3">
    <source>
        <dbReference type="EMBL" id="EJK64223.1"/>
    </source>
</evidence>
<feature type="compositionally biased region" description="Basic and acidic residues" evidence="1">
    <location>
        <begin position="445"/>
        <end position="481"/>
    </location>
</feature>
<feature type="transmembrane region" description="Helical" evidence="2">
    <location>
        <begin position="231"/>
        <end position="255"/>
    </location>
</feature>
<evidence type="ECO:0000313" key="4">
    <source>
        <dbReference type="Proteomes" id="UP000266841"/>
    </source>
</evidence>
<evidence type="ECO:0000256" key="1">
    <source>
        <dbReference type="SAM" id="MobiDB-lite"/>
    </source>
</evidence>
<sequence>MPFSLKLPLPQGYHGLVFEGSPPFVEDIADDSPLAGKIPKGTKMFVEQLLLNDGGEISDISGAQELTMLLDQYSSQEGRVLVLTTAATTTTTTAVPTDTTVPVMPPLDSKTIGMRLTDGQSFTAVVTYRGSMAGTVETHNLKYVSTTPAELPYAMFHSSDQLLAFVQASIEVNASEAYLYSASAWGLKEGCEKDLKRYRKYIGLAGIVMFVLGFAFMFGIVIPGAPNANSFPWFGMIVSIALLVMGPVLGLGLCANPDPDDEKTRNRIYKKLGTKPPTKAEMATDLVGSPAAPEEYTSAKLAAVDEQLLEQDSAGPPVPPRAPPQRTASRTVNGALTPMAISSVSDKNLGLRCSLFDRVSVNLDNIRTSTFIVHDRKNVSSARYVLDLALAHYTSETEPAVASLFKILTESQSSRVRNTTPPNVSKLLCGSRSSNSRKQHRRRMKSESAHEETREGDRVRNSCSRLQEENCEHDGQCEEVRSSAGGADRNRGSQTKRARAAAAAGGGTAGGGTVGAATRPRNLLTRGGKPHPGKVRHFHVQGMTDLALYDRHVRGGRGPGRGSGALAVEKD</sequence>
<proteinExistence type="predicted"/>
<accession>K0SDT6</accession>